<evidence type="ECO:0000313" key="2">
    <source>
        <dbReference type="EMBL" id="RHK23319.1"/>
    </source>
</evidence>
<feature type="compositionally biased region" description="Basic and acidic residues" evidence="1">
    <location>
        <begin position="46"/>
        <end position="62"/>
    </location>
</feature>
<feature type="region of interest" description="Disordered" evidence="1">
    <location>
        <begin position="1"/>
        <end position="89"/>
    </location>
</feature>
<protein>
    <submittedName>
        <fullName evidence="2">Uncharacterized protein</fullName>
    </submittedName>
</protein>
<organism evidence="2 3">
    <name type="scientific">Bifidobacterium adolescentis</name>
    <dbReference type="NCBI Taxonomy" id="1680"/>
    <lineage>
        <taxon>Bacteria</taxon>
        <taxon>Bacillati</taxon>
        <taxon>Actinomycetota</taxon>
        <taxon>Actinomycetes</taxon>
        <taxon>Bifidobacteriales</taxon>
        <taxon>Bifidobacteriaceae</taxon>
        <taxon>Bifidobacterium</taxon>
    </lineage>
</organism>
<feature type="compositionally biased region" description="Basic and acidic residues" evidence="1">
    <location>
        <begin position="72"/>
        <end position="89"/>
    </location>
</feature>
<comment type="caution">
    <text evidence="2">The sequence shown here is derived from an EMBL/GenBank/DDBJ whole genome shotgun (WGS) entry which is preliminary data.</text>
</comment>
<dbReference type="EMBL" id="QRNG01000039">
    <property type="protein sequence ID" value="RHK23319.1"/>
    <property type="molecule type" value="Genomic_DNA"/>
</dbReference>
<proteinExistence type="predicted"/>
<dbReference type="AlphaFoldDB" id="A0A415FK78"/>
<evidence type="ECO:0000313" key="3">
    <source>
        <dbReference type="Proteomes" id="UP000285262"/>
    </source>
</evidence>
<gene>
    <name evidence="2" type="ORF">DW072_09770</name>
</gene>
<feature type="compositionally biased region" description="Basic and acidic residues" evidence="1">
    <location>
        <begin position="1"/>
        <end position="29"/>
    </location>
</feature>
<accession>A0A415FK78</accession>
<evidence type="ECO:0000256" key="1">
    <source>
        <dbReference type="SAM" id="MobiDB-lite"/>
    </source>
</evidence>
<reference evidence="2 3" key="1">
    <citation type="submission" date="2018-08" db="EMBL/GenBank/DDBJ databases">
        <title>A genome reference for cultivated species of the human gut microbiota.</title>
        <authorList>
            <person name="Zou Y."/>
            <person name="Xue W."/>
            <person name="Luo G."/>
        </authorList>
    </citation>
    <scope>NUCLEOTIDE SEQUENCE [LARGE SCALE GENOMIC DNA]</scope>
    <source>
        <strain evidence="2 3">AF45-19</strain>
    </source>
</reference>
<name>A0A415FK78_BIFAD</name>
<sequence length="89" mass="10234">MIHDRVPAAIIHTDHATHERVQTLRHDRQLQPSATHGIRPVLQIDPQRKIIHDPLLPQDRHTRPPPTTQSSRPRDGRTGHDVYKNKKSG</sequence>
<dbReference type="Proteomes" id="UP000285262">
    <property type="component" value="Unassembled WGS sequence"/>
</dbReference>